<dbReference type="Gene3D" id="3.20.70.20">
    <property type="match status" value="1"/>
</dbReference>
<dbReference type="Proteomes" id="UP001291306">
    <property type="component" value="Unassembled WGS sequence"/>
</dbReference>
<dbReference type="GO" id="GO:0004748">
    <property type="term" value="F:ribonucleoside-diphosphate reductase activity, thioredoxin disulfide as acceptor"/>
    <property type="evidence" value="ECO:0007669"/>
    <property type="project" value="TreeGrafter"/>
</dbReference>
<dbReference type="PANTHER" id="PTHR21075:SF0">
    <property type="entry name" value="ANAEROBIC RIBONUCLEOSIDE-TRIPHOSPHATE REDUCTASE"/>
    <property type="match status" value="1"/>
</dbReference>
<feature type="non-terminal residue" evidence="1">
    <location>
        <position position="1"/>
    </location>
</feature>
<comment type="caution">
    <text evidence="1">The sequence shown here is derived from an EMBL/GenBank/DDBJ whole genome shotgun (WGS) entry which is preliminary data.</text>
</comment>
<proteinExistence type="predicted"/>
<gene>
    <name evidence="1" type="ORF">GNF79_20540</name>
</gene>
<dbReference type="PANTHER" id="PTHR21075">
    <property type="entry name" value="ANAEROBIC RIBONUCLEOSIDE-TRIPHOSPHATE REDUCTASE"/>
    <property type="match status" value="1"/>
</dbReference>
<evidence type="ECO:0000313" key="2">
    <source>
        <dbReference type="Proteomes" id="UP001291306"/>
    </source>
</evidence>
<protein>
    <submittedName>
        <fullName evidence="1">Anaerobic ribonucleoside-triphosphate reductase</fullName>
    </submittedName>
</protein>
<dbReference type="AlphaFoldDB" id="A0AAW9IL23"/>
<dbReference type="Pfam" id="PF13597">
    <property type="entry name" value="NRDD"/>
    <property type="match status" value="1"/>
</dbReference>
<dbReference type="GO" id="GO:0006260">
    <property type="term" value="P:DNA replication"/>
    <property type="evidence" value="ECO:0007669"/>
    <property type="project" value="InterPro"/>
</dbReference>
<accession>A0AAW9IL23</accession>
<dbReference type="GO" id="GO:0009265">
    <property type="term" value="P:2'-deoxyribonucleotide biosynthetic process"/>
    <property type="evidence" value="ECO:0007669"/>
    <property type="project" value="TreeGrafter"/>
</dbReference>
<reference evidence="1" key="1">
    <citation type="submission" date="2019-11" db="EMBL/GenBank/DDBJ databases">
        <title>Characterization of Clostridium perfringens isolates from swine manure treated agricultural soils.</title>
        <authorList>
            <person name="Wushke S.T."/>
        </authorList>
    </citation>
    <scope>NUCLEOTIDE SEQUENCE</scope>
    <source>
        <strain evidence="1">X26</strain>
    </source>
</reference>
<dbReference type="RefSeq" id="WP_322459468.1">
    <property type="nucleotide sequence ID" value="NZ_WNVC01001356.1"/>
</dbReference>
<evidence type="ECO:0000313" key="1">
    <source>
        <dbReference type="EMBL" id="MDZ5001397.1"/>
    </source>
</evidence>
<dbReference type="SUPFAM" id="SSF51998">
    <property type="entry name" value="PFL-like glycyl radical enzymes"/>
    <property type="match status" value="1"/>
</dbReference>
<feature type="non-terminal residue" evidence="1">
    <location>
        <position position="135"/>
    </location>
</feature>
<sequence>TGYGTINPPKRIETAAELSCILLQSTQNDMFGGQSHPDFDNDLGIFVEPTRRELMLELEELGLDKEKIETLTEARLKKRVHQAMQGVVYNLNTMHSRAGSQVPFSSINLGIPNSEDAALICEVFLLEYEKGLGKG</sequence>
<organism evidence="1 2">
    <name type="scientific">Clostridium perfringens</name>
    <dbReference type="NCBI Taxonomy" id="1502"/>
    <lineage>
        <taxon>Bacteria</taxon>
        <taxon>Bacillati</taxon>
        <taxon>Bacillota</taxon>
        <taxon>Clostridia</taxon>
        <taxon>Eubacteriales</taxon>
        <taxon>Clostridiaceae</taxon>
        <taxon>Clostridium</taxon>
    </lineage>
</organism>
<dbReference type="GO" id="GO:0008998">
    <property type="term" value="F:ribonucleoside-triphosphate reductase (thioredoxin) activity"/>
    <property type="evidence" value="ECO:0007669"/>
    <property type="project" value="InterPro"/>
</dbReference>
<dbReference type="InterPro" id="IPR012833">
    <property type="entry name" value="NrdD"/>
</dbReference>
<dbReference type="EMBL" id="WNVC01001356">
    <property type="protein sequence ID" value="MDZ5001397.1"/>
    <property type="molecule type" value="Genomic_DNA"/>
</dbReference>
<dbReference type="GO" id="GO:0031250">
    <property type="term" value="C:anaerobic ribonucleoside-triphosphate reductase complex"/>
    <property type="evidence" value="ECO:0007669"/>
    <property type="project" value="TreeGrafter"/>
</dbReference>
<name>A0AAW9IL23_CLOPF</name>